<evidence type="ECO:0000313" key="2">
    <source>
        <dbReference type="Ensembl" id="ENSPTXP00000010913.1"/>
    </source>
</evidence>
<protein>
    <submittedName>
        <fullName evidence="2">Uncharacterized protein</fullName>
    </submittedName>
</protein>
<dbReference type="Proteomes" id="UP000472273">
    <property type="component" value="Unplaced"/>
</dbReference>
<dbReference type="Ensembl" id="ENSPTXT00000011272.1">
    <property type="protein sequence ID" value="ENSPTXP00000010913.1"/>
    <property type="gene ID" value="ENSPTXG00000007718.1"/>
</dbReference>
<feature type="region of interest" description="Disordered" evidence="1">
    <location>
        <begin position="49"/>
        <end position="70"/>
    </location>
</feature>
<reference evidence="2" key="2">
    <citation type="submission" date="2025-09" db="UniProtKB">
        <authorList>
            <consortium name="Ensembl"/>
        </authorList>
    </citation>
    <scope>IDENTIFICATION</scope>
</reference>
<organism evidence="2 3">
    <name type="scientific">Pseudonaja textilis</name>
    <name type="common">Eastern brown snake</name>
    <dbReference type="NCBI Taxonomy" id="8673"/>
    <lineage>
        <taxon>Eukaryota</taxon>
        <taxon>Metazoa</taxon>
        <taxon>Chordata</taxon>
        <taxon>Craniata</taxon>
        <taxon>Vertebrata</taxon>
        <taxon>Euteleostomi</taxon>
        <taxon>Lepidosauria</taxon>
        <taxon>Squamata</taxon>
        <taxon>Bifurcata</taxon>
        <taxon>Unidentata</taxon>
        <taxon>Episquamata</taxon>
        <taxon>Toxicofera</taxon>
        <taxon>Serpentes</taxon>
        <taxon>Colubroidea</taxon>
        <taxon>Elapidae</taxon>
        <taxon>Hydrophiinae</taxon>
        <taxon>Pseudonaja</taxon>
    </lineage>
</organism>
<evidence type="ECO:0000313" key="3">
    <source>
        <dbReference type="Proteomes" id="UP000472273"/>
    </source>
</evidence>
<reference evidence="2" key="1">
    <citation type="submission" date="2025-08" db="UniProtKB">
        <authorList>
            <consortium name="Ensembl"/>
        </authorList>
    </citation>
    <scope>IDENTIFICATION</scope>
</reference>
<accession>A0A670YN04</accession>
<sequence length="111" mass="12504">MWQTLALGLVFFPAFFAASIRSLRWLVPAWSLKDRILLSGRYWLAPEKGWGRAEPPTPTRPSRSFPRGDIMEVGCSPAPTWRESGWESYCWPPTAADVPRTVGSWLGVAKI</sequence>
<name>A0A670YN04_PSETE</name>
<keyword evidence="3" id="KW-1185">Reference proteome</keyword>
<evidence type="ECO:0000256" key="1">
    <source>
        <dbReference type="SAM" id="MobiDB-lite"/>
    </source>
</evidence>
<dbReference type="AlphaFoldDB" id="A0A670YN04"/>
<proteinExistence type="predicted"/>